<dbReference type="CDD" id="cd00367">
    <property type="entry name" value="PTS-HPr_like"/>
    <property type="match status" value="1"/>
</dbReference>
<name>A0A1I0I9Z1_9FIRM</name>
<evidence type="ECO:0000256" key="1">
    <source>
        <dbReference type="ARBA" id="ARBA00004496"/>
    </source>
</evidence>
<dbReference type="InterPro" id="IPR050399">
    <property type="entry name" value="HPr"/>
</dbReference>
<dbReference type="Proteomes" id="UP000199820">
    <property type="component" value="Unassembled WGS sequence"/>
</dbReference>
<dbReference type="AlphaFoldDB" id="A0A1I0I9Z1"/>
<protein>
    <submittedName>
        <fullName evidence="5">Phosphocarrier protein</fullName>
    </submittedName>
</protein>
<keyword evidence="2" id="KW-0963">Cytoplasm</keyword>
<sequence length="85" mass="9451">MKEFEYVIKDEIGIHARPAGVLVKAAKEFSSRIIVEKGDEKADMRKMIQLMQLGAKCGDTIKVCIEGEDEELAAEEIGKKIAENL</sequence>
<dbReference type="GO" id="GO:0009401">
    <property type="term" value="P:phosphoenolpyruvate-dependent sugar phosphotransferase system"/>
    <property type="evidence" value="ECO:0007669"/>
    <property type="project" value="UniProtKB-KW"/>
</dbReference>
<dbReference type="PANTHER" id="PTHR33705">
    <property type="entry name" value="PHOSPHOCARRIER PROTEIN HPR"/>
    <property type="match status" value="1"/>
</dbReference>
<dbReference type="InterPro" id="IPR000032">
    <property type="entry name" value="HPr-like"/>
</dbReference>
<organism evidence="5 6">
    <name type="scientific">[Clostridium] aminophilum</name>
    <dbReference type="NCBI Taxonomy" id="1526"/>
    <lineage>
        <taxon>Bacteria</taxon>
        <taxon>Bacillati</taxon>
        <taxon>Bacillota</taxon>
        <taxon>Clostridia</taxon>
        <taxon>Lachnospirales</taxon>
        <taxon>Lachnospiraceae</taxon>
    </lineage>
</organism>
<evidence type="ECO:0000256" key="3">
    <source>
        <dbReference type="ARBA" id="ARBA00022683"/>
    </source>
</evidence>
<dbReference type="STRING" id="1526.SAMN02910262_00184"/>
<dbReference type="eggNOG" id="COG1925">
    <property type="taxonomic scope" value="Bacteria"/>
</dbReference>
<accession>A0A1I0I9Z1</accession>
<dbReference type="PANTHER" id="PTHR33705:SF2">
    <property type="entry name" value="PHOSPHOCARRIER PROTEIN NPR"/>
    <property type="match status" value="1"/>
</dbReference>
<evidence type="ECO:0000256" key="2">
    <source>
        <dbReference type="ARBA" id="ARBA00022490"/>
    </source>
</evidence>
<comment type="subcellular location">
    <subcellularLocation>
        <location evidence="1">Cytoplasm</location>
    </subcellularLocation>
</comment>
<gene>
    <name evidence="5" type="ORF">SAMN04487771_10716</name>
</gene>
<proteinExistence type="predicted"/>
<dbReference type="RefSeq" id="WP_074650534.1">
    <property type="nucleotide sequence ID" value="NZ_FOIL01000071.1"/>
</dbReference>
<dbReference type="OrthoDB" id="9809047at2"/>
<evidence type="ECO:0000259" key="4">
    <source>
        <dbReference type="PROSITE" id="PS51350"/>
    </source>
</evidence>
<evidence type="ECO:0000313" key="5">
    <source>
        <dbReference type="EMBL" id="SET92730.1"/>
    </source>
</evidence>
<dbReference type="GO" id="GO:0005737">
    <property type="term" value="C:cytoplasm"/>
    <property type="evidence" value="ECO:0007669"/>
    <property type="project" value="UniProtKB-SubCell"/>
</dbReference>
<dbReference type="EMBL" id="FOIL01000071">
    <property type="protein sequence ID" value="SET92730.1"/>
    <property type="molecule type" value="Genomic_DNA"/>
</dbReference>
<dbReference type="Pfam" id="PF00381">
    <property type="entry name" value="PTS-HPr"/>
    <property type="match status" value="1"/>
</dbReference>
<dbReference type="PROSITE" id="PS51350">
    <property type="entry name" value="PTS_HPR_DOM"/>
    <property type="match status" value="1"/>
</dbReference>
<dbReference type="PRINTS" id="PR00107">
    <property type="entry name" value="PHOSPHOCPHPR"/>
</dbReference>
<dbReference type="Gene3D" id="3.30.1340.10">
    <property type="entry name" value="HPr-like"/>
    <property type="match status" value="1"/>
</dbReference>
<reference evidence="5 6" key="1">
    <citation type="submission" date="2016-10" db="EMBL/GenBank/DDBJ databases">
        <authorList>
            <person name="de Groot N.N."/>
        </authorList>
    </citation>
    <scope>NUCLEOTIDE SEQUENCE [LARGE SCALE GENOMIC DNA]</scope>
    <source>
        <strain evidence="5 6">KH1P1</strain>
    </source>
</reference>
<feature type="domain" description="HPr" evidence="4">
    <location>
        <begin position="1"/>
        <end position="85"/>
    </location>
</feature>
<dbReference type="InterPro" id="IPR035895">
    <property type="entry name" value="HPr-like_sf"/>
</dbReference>
<keyword evidence="3" id="KW-0598">Phosphotransferase system</keyword>
<keyword evidence="6" id="KW-1185">Reference proteome</keyword>
<dbReference type="SUPFAM" id="SSF55594">
    <property type="entry name" value="HPr-like"/>
    <property type="match status" value="1"/>
</dbReference>
<evidence type="ECO:0000313" key="6">
    <source>
        <dbReference type="Proteomes" id="UP000199820"/>
    </source>
</evidence>
<dbReference type="NCBIfam" id="TIGR01003">
    <property type="entry name" value="PTS_HPr_family"/>
    <property type="match status" value="1"/>
</dbReference>